<evidence type="ECO:0000256" key="2">
    <source>
        <dbReference type="ARBA" id="ARBA00009272"/>
    </source>
</evidence>
<dbReference type="GO" id="GO:0071973">
    <property type="term" value="P:bacterial-type flagellum-dependent cell motility"/>
    <property type="evidence" value="ECO:0007669"/>
    <property type="project" value="InterPro"/>
</dbReference>
<dbReference type="PANTHER" id="PTHR34653">
    <property type="match status" value="1"/>
</dbReference>
<keyword evidence="6" id="KW-0969">Cilium</keyword>
<evidence type="ECO:0000256" key="4">
    <source>
        <dbReference type="HAMAP-Rule" id="MF_00724"/>
    </source>
</evidence>
<evidence type="ECO:0000313" key="6">
    <source>
        <dbReference type="EMBL" id="MTH52739.1"/>
    </source>
</evidence>
<dbReference type="RefSeq" id="WP_155111272.1">
    <property type="nucleotide sequence ID" value="NZ_WMIB01000002.1"/>
</dbReference>
<dbReference type="Pfam" id="PF02049">
    <property type="entry name" value="FliE"/>
    <property type="match status" value="1"/>
</dbReference>
<keyword evidence="3 4" id="KW-0975">Bacterial flagellum</keyword>
<name>A0A7X2V442_9BACI</name>
<comment type="caution">
    <text evidence="6">The sequence shown here is derived from an EMBL/GenBank/DDBJ whole genome shotgun (WGS) entry which is preliminary data.</text>
</comment>
<evidence type="ECO:0000313" key="7">
    <source>
        <dbReference type="Proteomes" id="UP000434639"/>
    </source>
</evidence>
<comment type="similarity">
    <text evidence="2 4">Belongs to the FliE family.</text>
</comment>
<comment type="subcellular location">
    <subcellularLocation>
        <location evidence="1 4">Bacterial flagellum basal body</location>
    </subcellularLocation>
</comment>
<gene>
    <name evidence="4 6" type="primary">fliE</name>
    <name evidence="6" type="ORF">GKZ89_04900</name>
</gene>
<evidence type="ECO:0000256" key="5">
    <source>
        <dbReference type="NCBIfam" id="TIGR00205"/>
    </source>
</evidence>
<evidence type="ECO:0000256" key="1">
    <source>
        <dbReference type="ARBA" id="ARBA00004117"/>
    </source>
</evidence>
<keyword evidence="6" id="KW-0966">Cell projection</keyword>
<dbReference type="AlphaFoldDB" id="A0A7X2V442"/>
<reference evidence="6 7" key="1">
    <citation type="journal article" date="2017" name="Int. J. Syst. Evol. Microbiol.">
        <title>Bacillus mangrovi sp. nov., isolated from a sediment sample from a mangrove forest.</title>
        <authorList>
            <person name="Gupta V."/>
            <person name="Singh P.K."/>
            <person name="Korpole S."/>
            <person name="Tanuku N.R.S."/>
            <person name="Pinnaka A.K."/>
        </authorList>
    </citation>
    <scope>NUCLEOTIDE SEQUENCE [LARGE SCALE GENOMIC DNA]</scope>
    <source>
        <strain evidence="6 7">KCTC 33872</strain>
    </source>
</reference>
<protein>
    <recommendedName>
        <fullName evidence="4 5">Flagellar hook-basal body complex protein FliE</fullName>
    </recommendedName>
</protein>
<dbReference type="NCBIfam" id="TIGR00205">
    <property type="entry name" value="fliE"/>
    <property type="match status" value="1"/>
</dbReference>
<dbReference type="GO" id="GO:0003774">
    <property type="term" value="F:cytoskeletal motor activity"/>
    <property type="evidence" value="ECO:0007669"/>
    <property type="project" value="InterPro"/>
</dbReference>
<keyword evidence="7" id="KW-1185">Reference proteome</keyword>
<dbReference type="GO" id="GO:0005198">
    <property type="term" value="F:structural molecule activity"/>
    <property type="evidence" value="ECO:0007669"/>
    <property type="project" value="UniProtKB-UniRule"/>
</dbReference>
<dbReference type="GO" id="GO:0009425">
    <property type="term" value="C:bacterial-type flagellum basal body"/>
    <property type="evidence" value="ECO:0007669"/>
    <property type="project" value="UniProtKB-SubCell"/>
</dbReference>
<sequence>MINGIQPGFMQGMQGLSPASTAAPKTQAGQFGEMLKSALNEVNKAQHESDRMTNALAKGENVELQDVMIAAEKSSITLLSAIEMRNKAIEAYQEIMRMQM</sequence>
<dbReference type="OrthoDB" id="9812413at2"/>
<dbReference type="InterPro" id="IPR001624">
    <property type="entry name" value="FliE"/>
</dbReference>
<evidence type="ECO:0000256" key="3">
    <source>
        <dbReference type="ARBA" id="ARBA00023143"/>
    </source>
</evidence>
<proteinExistence type="inferred from homology"/>
<keyword evidence="6" id="KW-0282">Flagellum</keyword>
<accession>A0A7X2V442</accession>
<dbReference type="PRINTS" id="PR01006">
    <property type="entry name" value="FLGHOOKFLIE"/>
</dbReference>
<dbReference type="EMBL" id="WMIB01000002">
    <property type="protein sequence ID" value="MTH52739.1"/>
    <property type="molecule type" value="Genomic_DNA"/>
</dbReference>
<dbReference type="Proteomes" id="UP000434639">
    <property type="component" value="Unassembled WGS sequence"/>
</dbReference>
<dbReference type="PANTHER" id="PTHR34653:SF1">
    <property type="entry name" value="FLAGELLAR HOOK-BASAL BODY COMPLEX PROTEIN FLIE"/>
    <property type="match status" value="1"/>
</dbReference>
<organism evidence="6 7">
    <name type="scientific">Metabacillus mangrovi</name>
    <dbReference type="NCBI Taxonomy" id="1491830"/>
    <lineage>
        <taxon>Bacteria</taxon>
        <taxon>Bacillati</taxon>
        <taxon>Bacillota</taxon>
        <taxon>Bacilli</taxon>
        <taxon>Bacillales</taxon>
        <taxon>Bacillaceae</taxon>
        <taxon>Metabacillus</taxon>
    </lineage>
</organism>
<dbReference type="HAMAP" id="MF_00724">
    <property type="entry name" value="FliE"/>
    <property type="match status" value="1"/>
</dbReference>